<gene>
    <name evidence="1" type="ORF">LCGC14_1164390</name>
</gene>
<comment type="caution">
    <text evidence="1">The sequence shown here is derived from an EMBL/GenBank/DDBJ whole genome shotgun (WGS) entry which is preliminary data.</text>
</comment>
<dbReference type="Gene3D" id="3.40.1350.10">
    <property type="match status" value="1"/>
</dbReference>
<organism evidence="1">
    <name type="scientific">marine sediment metagenome</name>
    <dbReference type="NCBI Taxonomy" id="412755"/>
    <lineage>
        <taxon>unclassified sequences</taxon>
        <taxon>metagenomes</taxon>
        <taxon>ecological metagenomes</taxon>
    </lineage>
</organism>
<dbReference type="EMBL" id="LAZR01005706">
    <property type="protein sequence ID" value="KKM97806.1"/>
    <property type="molecule type" value="Genomic_DNA"/>
</dbReference>
<sequence>MAAVQDMGPGRSPIVRPHYPHFLAEDNGVWTRFLEQNFERLHEVWYDVKVGRPVKLDDNATEMELRIARGVTRKRIDVVGWDGGSYWVIEVKPFASMLAVGQVISYARMFAMEYVIKGRVVPVIVCNTLDEDLTDEFKELGILVIETEKKT</sequence>
<accession>A0A0F9MER0</accession>
<proteinExistence type="predicted"/>
<dbReference type="AlphaFoldDB" id="A0A0F9MER0"/>
<dbReference type="GO" id="GO:0003676">
    <property type="term" value="F:nucleic acid binding"/>
    <property type="evidence" value="ECO:0007669"/>
    <property type="project" value="InterPro"/>
</dbReference>
<evidence type="ECO:0000313" key="1">
    <source>
        <dbReference type="EMBL" id="KKM97806.1"/>
    </source>
</evidence>
<dbReference type="InterPro" id="IPR011856">
    <property type="entry name" value="tRNA_endonuc-like_dom_sf"/>
</dbReference>
<reference evidence="1" key="1">
    <citation type="journal article" date="2015" name="Nature">
        <title>Complex archaea that bridge the gap between prokaryotes and eukaryotes.</title>
        <authorList>
            <person name="Spang A."/>
            <person name="Saw J.H."/>
            <person name="Jorgensen S.L."/>
            <person name="Zaremba-Niedzwiedzka K."/>
            <person name="Martijn J."/>
            <person name="Lind A.E."/>
            <person name="van Eijk R."/>
            <person name="Schleper C."/>
            <person name="Guy L."/>
            <person name="Ettema T.J."/>
        </authorList>
    </citation>
    <scope>NUCLEOTIDE SEQUENCE</scope>
</reference>
<name>A0A0F9MER0_9ZZZZ</name>
<protein>
    <submittedName>
        <fullName evidence="1">Uncharacterized protein</fullName>
    </submittedName>
</protein>